<reference evidence="2 3" key="1">
    <citation type="submission" date="2018-12" db="EMBL/GenBank/DDBJ databases">
        <title>The whole draft genome of Aquabacterium sp. SJQ9.</title>
        <authorList>
            <person name="Sun L."/>
            <person name="Gao X."/>
            <person name="Chen W."/>
            <person name="Huang K."/>
        </authorList>
    </citation>
    <scope>NUCLEOTIDE SEQUENCE [LARGE SCALE GENOMIC DNA]</scope>
    <source>
        <strain evidence="2 3">SJQ9</strain>
    </source>
</reference>
<feature type="domain" description="Tlde1" evidence="1">
    <location>
        <begin position="11"/>
        <end position="127"/>
    </location>
</feature>
<dbReference type="OrthoDB" id="8552614at2"/>
<evidence type="ECO:0000313" key="2">
    <source>
        <dbReference type="EMBL" id="RRS06432.1"/>
    </source>
</evidence>
<dbReference type="AlphaFoldDB" id="A0A426VHR7"/>
<dbReference type="Pfam" id="PF10908">
    <property type="entry name" value="Tlde1_dom"/>
    <property type="match status" value="1"/>
</dbReference>
<name>A0A426VHR7_9BURK</name>
<keyword evidence="3" id="KW-1185">Reference proteome</keyword>
<proteinExistence type="predicted"/>
<dbReference type="Proteomes" id="UP000269265">
    <property type="component" value="Unassembled WGS sequence"/>
</dbReference>
<gene>
    <name evidence="2" type="ORF">EIP75_00780</name>
</gene>
<evidence type="ECO:0000313" key="3">
    <source>
        <dbReference type="Proteomes" id="UP000269265"/>
    </source>
</evidence>
<sequence>MSTFTFNGTGYDAFSGLNDKVNKKEFVCTASEGAIPPGTYYIVDRQSGGRLGWIRDALSGKDEWFALYAKDDAVDDVAFCDKVRRGEFRLHPKVGMGISKGCITIDKVSDFEAIRKVLLGATKFEIPELKGTMAYAIVVVT</sequence>
<protein>
    <submittedName>
        <fullName evidence="2">DUF2778 domain-containing protein</fullName>
    </submittedName>
</protein>
<comment type="caution">
    <text evidence="2">The sequence shown here is derived from an EMBL/GenBank/DDBJ whole genome shotgun (WGS) entry which is preliminary data.</text>
</comment>
<accession>A0A426VHR7</accession>
<dbReference type="InterPro" id="IPR021225">
    <property type="entry name" value="Tlde1_dom"/>
</dbReference>
<dbReference type="EMBL" id="RSED01000001">
    <property type="protein sequence ID" value="RRS06432.1"/>
    <property type="molecule type" value="Genomic_DNA"/>
</dbReference>
<evidence type="ECO:0000259" key="1">
    <source>
        <dbReference type="Pfam" id="PF10908"/>
    </source>
</evidence>
<organism evidence="2 3">
    <name type="scientific">Aquabacterium soli</name>
    <dbReference type="NCBI Taxonomy" id="2493092"/>
    <lineage>
        <taxon>Bacteria</taxon>
        <taxon>Pseudomonadati</taxon>
        <taxon>Pseudomonadota</taxon>
        <taxon>Betaproteobacteria</taxon>
        <taxon>Burkholderiales</taxon>
        <taxon>Aquabacterium</taxon>
    </lineage>
</organism>